<dbReference type="InterPro" id="IPR006094">
    <property type="entry name" value="Oxid_FAD_bind_N"/>
</dbReference>
<sequence>MGNMRTLRSLLLCSTLAFAKAAPKPTCNYIAGDAGWPTRSEWDQLNQTISGQLIQTVPMGSVCHYEPFGNYNETECNELRKTGISGIGSSSLGDGTNPVRSTIINTNSMMLNMYSVTHPSEIMNPYYQNRSCDPFTSPETPCELGNYASYSINVTSARDVIAGIQFAKEKNIRLVVKNTGHDYHGRSSGSNSLALWMYNLKTSEIIPDYKSSHYSGPAVRLGAGMGVGESYMAVHEHGYRIVGGECGTVGVAGGYSQGGGHSVLTSENGLGSDQVLEWEVVTTTGEYLIATPEQHSDLYWALSGGGGGTYGVVVGVTVKIFKDGPFAGGALVFNNTDTPGNEVFWKAIELWYQYFPSFTVNNNTVQFVLLNSTLDAQAINLPGQTVDDVNKLMAPYLAELDALGIQYSFKTEYSETYYDHFNNYYGPLPHGAEPVTTILYARLVPRKVVKDKKANAKLVDSLRSVVENGKWLIGCGVFNLQNKIHPDNAVLPAWRDAQAVCIANGFWDFEAPVEENLKLKEELADFHAPAMDAATPDSGVYMNEVDPLYKGDWKEAMYGVNYERLLEIKHKYDPDHLLFGHMSVGSDEFYFDKRGRLCNGQQDTNVNLDLGLVNQAMDWMGIHGL</sequence>
<dbReference type="GeneID" id="8103679"/>
<keyword evidence="2" id="KW-0560">Oxidoreductase</keyword>
<dbReference type="InterPro" id="IPR036318">
    <property type="entry name" value="FAD-bd_PCMH-like_sf"/>
</dbReference>
<proteinExistence type="inferred from homology"/>
<dbReference type="EMBL" id="EQ962656">
    <property type="protein sequence ID" value="EED16631.1"/>
    <property type="molecule type" value="Genomic_DNA"/>
</dbReference>
<dbReference type="PANTHER" id="PTHR13878">
    <property type="entry name" value="GULONOLACTONE OXIDASE"/>
    <property type="match status" value="1"/>
</dbReference>
<evidence type="ECO:0000313" key="5">
    <source>
        <dbReference type="EMBL" id="EED16631.1"/>
    </source>
</evidence>
<evidence type="ECO:0000313" key="6">
    <source>
        <dbReference type="Proteomes" id="UP000001745"/>
    </source>
</evidence>
<dbReference type="PROSITE" id="PS51387">
    <property type="entry name" value="FAD_PCMH"/>
    <property type="match status" value="1"/>
</dbReference>
<dbReference type="GO" id="GO:0016491">
    <property type="term" value="F:oxidoreductase activity"/>
    <property type="evidence" value="ECO:0007669"/>
    <property type="project" value="UniProtKB-KW"/>
</dbReference>
<protein>
    <submittedName>
        <fullName evidence="5">FAD-dependent isoamyl alcohol oxidase, putative</fullName>
    </submittedName>
</protein>
<dbReference type="PANTHER" id="PTHR13878:SF91">
    <property type="entry name" value="FAD BINDING DOMAIN PROTEIN (AFU_ORTHOLOGUE AFUA_6G12070)-RELATED"/>
    <property type="match status" value="1"/>
</dbReference>
<dbReference type="STRING" id="441959.B8MEK4"/>
<gene>
    <name evidence="5" type="ORF">TSTA_017060</name>
</gene>
<evidence type="ECO:0000256" key="3">
    <source>
        <dbReference type="SAM" id="SignalP"/>
    </source>
</evidence>
<dbReference type="InterPro" id="IPR016166">
    <property type="entry name" value="FAD-bd_PCMH"/>
</dbReference>
<dbReference type="InterPro" id="IPR016169">
    <property type="entry name" value="FAD-bd_PCMH_sub2"/>
</dbReference>
<organism evidence="5 6">
    <name type="scientific">Talaromyces stipitatus (strain ATCC 10500 / CBS 375.48 / QM 6759 / NRRL 1006)</name>
    <name type="common">Penicillium stipitatum</name>
    <dbReference type="NCBI Taxonomy" id="441959"/>
    <lineage>
        <taxon>Eukaryota</taxon>
        <taxon>Fungi</taxon>
        <taxon>Dikarya</taxon>
        <taxon>Ascomycota</taxon>
        <taxon>Pezizomycotina</taxon>
        <taxon>Eurotiomycetes</taxon>
        <taxon>Eurotiomycetidae</taxon>
        <taxon>Eurotiales</taxon>
        <taxon>Trichocomaceae</taxon>
        <taxon>Talaromyces</taxon>
        <taxon>Talaromyces sect. Talaromyces</taxon>
    </lineage>
</organism>
<dbReference type="Proteomes" id="UP000001745">
    <property type="component" value="Unassembled WGS sequence"/>
</dbReference>
<dbReference type="AlphaFoldDB" id="B8MEK4"/>
<feature type="chain" id="PRO_5002877571" evidence="3">
    <location>
        <begin position="22"/>
        <end position="625"/>
    </location>
</feature>
<keyword evidence="3" id="KW-0732">Signal</keyword>
<reference evidence="6" key="1">
    <citation type="journal article" date="2015" name="Genome Announc.">
        <title>Genome sequence of the AIDS-associated pathogen Penicillium marneffei (ATCC18224) and its near taxonomic relative Talaromyces stipitatus (ATCC10500).</title>
        <authorList>
            <person name="Nierman W.C."/>
            <person name="Fedorova-Abrams N.D."/>
            <person name="Andrianopoulos A."/>
        </authorList>
    </citation>
    <scope>NUCLEOTIDE SEQUENCE [LARGE SCALE GENOMIC DNA]</scope>
    <source>
        <strain evidence="6">ATCC 10500 / CBS 375.48 / QM 6759 / NRRL 1006</strain>
    </source>
</reference>
<dbReference type="GO" id="GO:0071949">
    <property type="term" value="F:FAD binding"/>
    <property type="evidence" value="ECO:0007669"/>
    <property type="project" value="InterPro"/>
</dbReference>
<comment type="similarity">
    <text evidence="1">Belongs to the oxygen-dependent FAD-linked oxidoreductase family.</text>
</comment>
<evidence type="ECO:0000256" key="1">
    <source>
        <dbReference type="ARBA" id="ARBA00005466"/>
    </source>
</evidence>
<dbReference type="Pfam" id="PF08031">
    <property type="entry name" value="BBE"/>
    <property type="match status" value="1"/>
</dbReference>
<dbReference type="VEuPathDB" id="FungiDB:TSTA_017060"/>
<evidence type="ECO:0000259" key="4">
    <source>
        <dbReference type="PROSITE" id="PS51387"/>
    </source>
</evidence>
<dbReference type="PhylomeDB" id="B8MEK4"/>
<dbReference type="InterPro" id="IPR050432">
    <property type="entry name" value="FAD-linked_Oxidoreductases_BP"/>
</dbReference>
<keyword evidence="6" id="KW-1185">Reference proteome</keyword>
<evidence type="ECO:0000256" key="2">
    <source>
        <dbReference type="ARBA" id="ARBA00023002"/>
    </source>
</evidence>
<dbReference type="InterPro" id="IPR012951">
    <property type="entry name" value="BBE"/>
</dbReference>
<dbReference type="RefSeq" id="XP_002483865.1">
    <property type="nucleotide sequence ID" value="XM_002483820.1"/>
</dbReference>
<dbReference type="InParanoid" id="B8MEK4"/>
<feature type="domain" description="FAD-binding PCMH-type" evidence="4">
    <location>
        <begin position="144"/>
        <end position="323"/>
    </location>
</feature>
<dbReference type="SUPFAM" id="SSF56176">
    <property type="entry name" value="FAD-binding/transporter-associated domain-like"/>
    <property type="match status" value="1"/>
</dbReference>
<dbReference type="eggNOG" id="ENOG502R8I5">
    <property type="taxonomic scope" value="Eukaryota"/>
</dbReference>
<dbReference type="HOGENOM" id="CLU_018354_4_2_1"/>
<name>B8MEK4_TALSN</name>
<dbReference type="Gene3D" id="3.30.465.10">
    <property type="match status" value="2"/>
</dbReference>
<dbReference type="OrthoDB" id="9983560at2759"/>
<dbReference type="OMA" id="LNEMDPW"/>
<dbReference type="Pfam" id="PF01565">
    <property type="entry name" value="FAD_binding_4"/>
    <property type="match status" value="1"/>
</dbReference>
<accession>B8MEK4</accession>
<feature type="signal peptide" evidence="3">
    <location>
        <begin position="1"/>
        <end position="21"/>
    </location>
</feature>